<keyword evidence="7" id="KW-0445">Lipid transport</keyword>
<keyword evidence="6" id="KW-0732">Signal</keyword>
<evidence type="ECO:0000256" key="7">
    <source>
        <dbReference type="ARBA" id="ARBA00023055"/>
    </source>
</evidence>
<dbReference type="InterPro" id="IPR014756">
    <property type="entry name" value="Ig_E-set"/>
</dbReference>
<feature type="domain" description="MD-2-related lipid-recognition" evidence="8">
    <location>
        <begin position="25"/>
        <end position="149"/>
    </location>
</feature>
<keyword evidence="5" id="KW-0813">Transport</keyword>
<comment type="caution">
    <text evidence="9">The sequence shown here is derived from an EMBL/GenBank/DDBJ whole genome shotgun (WGS) entry which is preliminary data.</text>
</comment>
<dbReference type="InterPro" id="IPR003172">
    <property type="entry name" value="ML_dom"/>
</dbReference>
<dbReference type="PANTHER" id="PTHR11306:SF0">
    <property type="entry name" value="PHOSPHATIDYLGLYCEROL_PHOSPHATIDYLINOSITOL TRANSFER PROTEIN"/>
    <property type="match status" value="1"/>
</dbReference>
<dbReference type="InterPro" id="IPR039670">
    <property type="entry name" value="NPC2-like"/>
</dbReference>
<evidence type="ECO:0000313" key="9">
    <source>
        <dbReference type="EMBL" id="KAG2217556.1"/>
    </source>
</evidence>
<sequence length="155" mass="17486">TQAAIIPHFFAQNDDPVYEASTDLIKHCGDDNDLLTIKEIKLNPDPPRAGEKLTVDFKGTLKEDVSDGTTIEVTVKYGVVQLIKKKFDFCDEASKIDEECPIKKGELNITKDVDLPKEIRKLFIIGRYSVHAVIVTPDEKQVTCLDGRMSFPRHR</sequence>
<gene>
    <name evidence="9" type="ORF">INT45_006723</name>
</gene>
<dbReference type="OrthoDB" id="6409159at2759"/>
<dbReference type="PANTHER" id="PTHR11306">
    <property type="entry name" value="NIEMANN PICK TYPE C2 PROTEIN NPC2-RELATED"/>
    <property type="match status" value="1"/>
</dbReference>
<dbReference type="InterPro" id="IPR033917">
    <property type="entry name" value="ML_PG-PI_TP"/>
</dbReference>
<dbReference type="SUPFAM" id="SSF81296">
    <property type="entry name" value="E set domains"/>
    <property type="match status" value="1"/>
</dbReference>
<proteinExistence type="inferred from homology"/>
<evidence type="ECO:0000256" key="2">
    <source>
        <dbReference type="ARBA" id="ARBA00006370"/>
    </source>
</evidence>
<evidence type="ECO:0000256" key="5">
    <source>
        <dbReference type="ARBA" id="ARBA00022448"/>
    </source>
</evidence>
<evidence type="ECO:0000256" key="1">
    <source>
        <dbReference type="ARBA" id="ARBA00002053"/>
    </source>
</evidence>
<evidence type="ECO:0000256" key="4">
    <source>
        <dbReference type="ARBA" id="ARBA00016056"/>
    </source>
</evidence>
<evidence type="ECO:0000256" key="6">
    <source>
        <dbReference type="ARBA" id="ARBA00022729"/>
    </source>
</evidence>
<comment type="function">
    <text evidence="1">Catalyzes the intermembrane transfer of phosphatidylglycerol and phosphatidylinositol.</text>
</comment>
<dbReference type="EMBL" id="JAEPRB010000289">
    <property type="protein sequence ID" value="KAG2217556.1"/>
    <property type="molecule type" value="Genomic_DNA"/>
</dbReference>
<dbReference type="Gene3D" id="2.70.220.10">
    <property type="entry name" value="Ganglioside GM2 activator"/>
    <property type="match status" value="1"/>
</dbReference>
<dbReference type="GO" id="GO:0032366">
    <property type="term" value="P:intracellular sterol transport"/>
    <property type="evidence" value="ECO:0007669"/>
    <property type="project" value="InterPro"/>
</dbReference>
<dbReference type="GO" id="GO:0032934">
    <property type="term" value="F:sterol binding"/>
    <property type="evidence" value="ECO:0007669"/>
    <property type="project" value="InterPro"/>
</dbReference>
<dbReference type="CDD" id="cd00917">
    <property type="entry name" value="PG-PI_TP"/>
    <property type="match status" value="1"/>
</dbReference>
<dbReference type="AlphaFoldDB" id="A0A8H7RUR6"/>
<reference evidence="9 10" key="1">
    <citation type="submission" date="2020-12" db="EMBL/GenBank/DDBJ databases">
        <title>Metabolic potential, ecology and presence of endohyphal bacteria is reflected in genomic diversity of Mucoromycotina.</title>
        <authorList>
            <person name="Muszewska A."/>
            <person name="Okrasinska A."/>
            <person name="Steczkiewicz K."/>
            <person name="Drgas O."/>
            <person name="Orlowska M."/>
            <person name="Perlinska-Lenart U."/>
            <person name="Aleksandrzak-Piekarczyk T."/>
            <person name="Szatraj K."/>
            <person name="Zielenkiewicz U."/>
            <person name="Pilsyk S."/>
            <person name="Malc E."/>
            <person name="Mieczkowski P."/>
            <person name="Kruszewska J.S."/>
            <person name="Biernat P."/>
            <person name="Pawlowska J."/>
        </authorList>
    </citation>
    <scope>NUCLEOTIDE SEQUENCE [LARGE SCALE GENOMIC DNA]</scope>
    <source>
        <strain evidence="9 10">CBS 142.35</strain>
    </source>
</reference>
<dbReference type="Proteomes" id="UP000646827">
    <property type="component" value="Unassembled WGS sequence"/>
</dbReference>
<evidence type="ECO:0000256" key="3">
    <source>
        <dbReference type="ARBA" id="ARBA00011245"/>
    </source>
</evidence>
<accession>A0A8H7RUR6</accession>
<dbReference type="InterPro" id="IPR036846">
    <property type="entry name" value="GM2-AP_sf"/>
</dbReference>
<dbReference type="Pfam" id="PF02221">
    <property type="entry name" value="E1_DerP2_DerF2"/>
    <property type="match status" value="1"/>
</dbReference>
<keyword evidence="10" id="KW-1185">Reference proteome</keyword>
<comment type="similarity">
    <text evidence="2">Belongs to the NPC2 family.</text>
</comment>
<protein>
    <recommendedName>
        <fullName evidence="4">Phosphatidylglycerol/phosphatidylinositol transfer protein</fullName>
    </recommendedName>
</protein>
<evidence type="ECO:0000259" key="8">
    <source>
        <dbReference type="SMART" id="SM00737"/>
    </source>
</evidence>
<name>A0A8H7RUR6_9FUNG</name>
<comment type="subunit">
    <text evidence="3">Monomer.</text>
</comment>
<feature type="non-terminal residue" evidence="9">
    <location>
        <position position="1"/>
    </location>
</feature>
<organism evidence="9 10">
    <name type="scientific">Circinella minor</name>
    <dbReference type="NCBI Taxonomy" id="1195481"/>
    <lineage>
        <taxon>Eukaryota</taxon>
        <taxon>Fungi</taxon>
        <taxon>Fungi incertae sedis</taxon>
        <taxon>Mucoromycota</taxon>
        <taxon>Mucoromycotina</taxon>
        <taxon>Mucoromycetes</taxon>
        <taxon>Mucorales</taxon>
        <taxon>Lichtheimiaceae</taxon>
        <taxon>Circinella</taxon>
    </lineage>
</organism>
<dbReference type="SMART" id="SM00737">
    <property type="entry name" value="ML"/>
    <property type="match status" value="1"/>
</dbReference>
<evidence type="ECO:0000313" key="10">
    <source>
        <dbReference type="Proteomes" id="UP000646827"/>
    </source>
</evidence>